<accession>A0A1B2IAA3</accession>
<sequence length="168" mass="18711">MAKTLEELFVDMINEVNPDLGLTLADVTFGAPSEYTPTDSGDTRNTSLTLTAKADSERFTGSKAYHYFRFNFTHPNGADTPTLTTSDLPSLWEDDAQALSVINLMLPNYKLSSSEITVTRVVVDDKNTDIRITINPNHLKWHGVFVTRVVNEGKINLQWRNAELGGFS</sequence>
<protein>
    <submittedName>
        <fullName evidence="1">Uncharacterized protein</fullName>
    </submittedName>
</protein>
<evidence type="ECO:0000313" key="2">
    <source>
        <dbReference type="Proteomes" id="UP000202181"/>
    </source>
</evidence>
<dbReference type="RefSeq" id="YP_009290795.1">
    <property type="nucleotide sequence ID" value="NC_031107.2"/>
</dbReference>
<organism evidence="1 2">
    <name type="scientific">Erwinia phage vB_EamM_Asesino</name>
    <dbReference type="NCBI Taxonomy" id="1883370"/>
    <lineage>
        <taxon>Viruses</taxon>
        <taxon>Duplodnaviria</taxon>
        <taxon>Heunggongvirae</taxon>
        <taxon>Uroviricota</taxon>
        <taxon>Caudoviricetes</taxon>
        <taxon>Chimalliviridae</taxon>
        <taxon>Erskinevirus</taxon>
        <taxon>Erskinevirus asesino</taxon>
    </lineage>
</organism>
<dbReference type="Proteomes" id="UP000202181">
    <property type="component" value="Segment"/>
</dbReference>
<proteinExistence type="predicted"/>
<reference evidence="1" key="1">
    <citation type="submission" date="2016-06" db="EMBL/GenBank/DDBJ databases">
        <authorList>
            <person name="Berg J.A."/>
            <person name="Hyde J.R."/>
            <person name="Breakwell D.P."/>
            <person name="Hope S."/>
            <person name="Grose J.H."/>
        </authorList>
    </citation>
    <scope>NUCLEOTIDE SEQUENCE [LARGE SCALE GENOMIC DNA]</scope>
</reference>
<dbReference type="GeneID" id="29057127"/>
<dbReference type="KEGG" id="vg:29057127"/>
<dbReference type="OrthoDB" id="18344at10239"/>
<evidence type="ECO:0000313" key="1">
    <source>
        <dbReference type="EMBL" id="ANZ48190.1"/>
    </source>
</evidence>
<gene>
    <name evidence="1" type="ORF">ASESINO_177</name>
</gene>
<dbReference type="EMBL" id="KX397364">
    <property type="protein sequence ID" value="ANZ48190.1"/>
    <property type="molecule type" value="Genomic_DNA"/>
</dbReference>
<dbReference type="InterPro" id="IPR057701">
    <property type="entry name" value="DUF7941"/>
</dbReference>
<keyword evidence="2" id="KW-1185">Reference proteome</keyword>
<dbReference type="Pfam" id="PF25613">
    <property type="entry name" value="DUF7941"/>
    <property type="match status" value="1"/>
</dbReference>
<name>A0A1B2IAA3_9CAUD</name>